<evidence type="ECO:0000313" key="7">
    <source>
        <dbReference type="Proteomes" id="UP000051448"/>
    </source>
</evidence>
<feature type="transmembrane region" description="Helical" evidence="5">
    <location>
        <begin position="12"/>
        <end position="31"/>
    </location>
</feature>
<comment type="caution">
    <text evidence="6">The sequence shown here is derived from an EMBL/GenBank/DDBJ whole genome shotgun (WGS) entry which is preliminary data.</text>
</comment>
<evidence type="ECO:0000256" key="1">
    <source>
        <dbReference type="ARBA" id="ARBA00004141"/>
    </source>
</evidence>
<evidence type="ECO:0008006" key="8">
    <source>
        <dbReference type="Google" id="ProtNLM"/>
    </source>
</evidence>
<name>A0A0R1MT30_9LACO</name>
<feature type="transmembrane region" description="Helical" evidence="5">
    <location>
        <begin position="127"/>
        <end position="146"/>
    </location>
</feature>
<dbReference type="Pfam" id="PF07681">
    <property type="entry name" value="DoxX"/>
    <property type="match status" value="1"/>
</dbReference>
<dbReference type="InterPro" id="IPR032808">
    <property type="entry name" value="DoxX"/>
</dbReference>
<evidence type="ECO:0000256" key="2">
    <source>
        <dbReference type="ARBA" id="ARBA00022692"/>
    </source>
</evidence>
<keyword evidence="3 5" id="KW-1133">Transmembrane helix</keyword>
<dbReference type="EMBL" id="AZDX01000013">
    <property type="protein sequence ID" value="KRL06840.1"/>
    <property type="molecule type" value="Genomic_DNA"/>
</dbReference>
<evidence type="ECO:0000256" key="3">
    <source>
        <dbReference type="ARBA" id="ARBA00022989"/>
    </source>
</evidence>
<dbReference type="AlphaFoldDB" id="A0A0R1MT30"/>
<feature type="transmembrane region" description="Helical" evidence="5">
    <location>
        <begin position="62"/>
        <end position="86"/>
    </location>
</feature>
<dbReference type="PANTHER" id="PTHR39157">
    <property type="entry name" value="INTEGRAL MEMBRANE PROTEIN-RELATED"/>
    <property type="match status" value="1"/>
</dbReference>
<dbReference type="Proteomes" id="UP000051448">
    <property type="component" value="Unassembled WGS sequence"/>
</dbReference>
<gene>
    <name evidence="6" type="ORF">FC92_GL000363</name>
</gene>
<protein>
    <recommendedName>
        <fullName evidence="8">DoxX family protein</fullName>
    </recommendedName>
</protein>
<dbReference type="PATRIC" id="fig|1423759.3.peg.389"/>
<organism evidence="6 7">
    <name type="scientific">Liquorilactobacillus hordei DSM 19519</name>
    <dbReference type="NCBI Taxonomy" id="1423759"/>
    <lineage>
        <taxon>Bacteria</taxon>
        <taxon>Bacillati</taxon>
        <taxon>Bacillota</taxon>
        <taxon>Bacilli</taxon>
        <taxon>Lactobacillales</taxon>
        <taxon>Lactobacillaceae</taxon>
        <taxon>Liquorilactobacillus</taxon>
    </lineage>
</organism>
<dbReference type="PANTHER" id="PTHR39157:SF1">
    <property type="entry name" value="DOXX FAMILY PROTEIN"/>
    <property type="match status" value="1"/>
</dbReference>
<sequence length="168" mass="18668">MTMVKWLRSSNVSSVLLAIIRIYLGVLWLMAGIEKVSGFTAEKFISAAIKSPVLEPTGHSAYGWYTSILENFVAPNIGIFNFLVVWGEIFIGLGLIFGAFTTTATFFALMMNFSYLLSGSISVNPKYIVLEFIVIVAGYNAGKLGLDRFIIPFIREKVPFLKNSVEDY</sequence>
<keyword evidence="2 5" id="KW-0812">Transmembrane</keyword>
<dbReference type="GO" id="GO:0016020">
    <property type="term" value="C:membrane"/>
    <property type="evidence" value="ECO:0007669"/>
    <property type="project" value="UniProtKB-SubCell"/>
</dbReference>
<evidence type="ECO:0000256" key="4">
    <source>
        <dbReference type="ARBA" id="ARBA00023136"/>
    </source>
</evidence>
<keyword evidence="7" id="KW-1185">Reference proteome</keyword>
<feature type="transmembrane region" description="Helical" evidence="5">
    <location>
        <begin position="93"/>
        <end position="115"/>
    </location>
</feature>
<proteinExistence type="predicted"/>
<dbReference type="STRING" id="1423759.FC92_GL000363"/>
<evidence type="ECO:0000313" key="6">
    <source>
        <dbReference type="EMBL" id="KRL06840.1"/>
    </source>
</evidence>
<comment type="subcellular location">
    <subcellularLocation>
        <location evidence="1">Membrane</location>
        <topology evidence="1">Multi-pass membrane protein</topology>
    </subcellularLocation>
</comment>
<keyword evidence="4 5" id="KW-0472">Membrane</keyword>
<accession>A0A0R1MT30</accession>
<evidence type="ECO:0000256" key="5">
    <source>
        <dbReference type="SAM" id="Phobius"/>
    </source>
</evidence>
<reference evidence="6 7" key="1">
    <citation type="journal article" date="2015" name="Genome Announc.">
        <title>Expanding the biotechnology potential of lactobacilli through comparative genomics of 213 strains and associated genera.</title>
        <authorList>
            <person name="Sun Z."/>
            <person name="Harris H.M."/>
            <person name="McCann A."/>
            <person name="Guo C."/>
            <person name="Argimon S."/>
            <person name="Zhang W."/>
            <person name="Yang X."/>
            <person name="Jeffery I.B."/>
            <person name="Cooney J.C."/>
            <person name="Kagawa T.F."/>
            <person name="Liu W."/>
            <person name="Song Y."/>
            <person name="Salvetti E."/>
            <person name="Wrobel A."/>
            <person name="Rasinkangas P."/>
            <person name="Parkhill J."/>
            <person name="Rea M.C."/>
            <person name="O'Sullivan O."/>
            <person name="Ritari J."/>
            <person name="Douillard F.P."/>
            <person name="Paul Ross R."/>
            <person name="Yang R."/>
            <person name="Briner A.E."/>
            <person name="Felis G.E."/>
            <person name="de Vos W.M."/>
            <person name="Barrangou R."/>
            <person name="Klaenhammer T.R."/>
            <person name="Caufield P.W."/>
            <person name="Cui Y."/>
            <person name="Zhang H."/>
            <person name="O'Toole P.W."/>
        </authorList>
    </citation>
    <scope>NUCLEOTIDE SEQUENCE [LARGE SCALE GENOMIC DNA]</scope>
    <source>
        <strain evidence="6 7">DSM 19519</strain>
    </source>
</reference>